<proteinExistence type="predicted"/>
<dbReference type="AlphaFoldDB" id="A0A3N4PMX7"/>
<dbReference type="EMBL" id="RPDH01000003">
    <property type="protein sequence ID" value="RPE05677.1"/>
    <property type="molecule type" value="Genomic_DNA"/>
</dbReference>
<protein>
    <submittedName>
        <fullName evidence="1">Uncharacterized protein</fullName>
    </submittedName>
</protein>
<reference evidence="1 2" key="1">
    <citation type="submission" date="2018-11" db="EMBL/GenBank/DDBJ databases">
        <title>Chitinophaga lutea sp.nov., isolate from arsenic contaminated soil.</title>
        <authorList>
            <person name="Zong Y."/>
        </authorList>
    </citation>
    <scope>NUCLEOTIDE SEQUENCE [LARGE SCALE GENOMIC DNA]</scope>
    <source>
        <strain evidence="1 2">ZY74</strain>
    </source>
</reference>
<gene>
    <name evidence="1" type="ORF">EGT74_25225</name>
</gene>
<evidence type="ECO:0000313" key="1">
    <source>
        <dbReference type="EMBL" id="RPE05677.1"/>
    </source>
</evidence>
<comment type="caution">
    <text evidence="1">The sequence shown here is derived from an EMBL/GenBank/DDBJ whole genome shotgun (WGS) entry which is preliminary data.</text>
</comment>
<dbReference type="Proteomes" id="UP000278351">
    <property type="component" value="Unassembled WGS sequence"/>
</dbReference>
<evidence type="ECO:0000313" key="2">
    <source>
        <dbReference type="Proteomes" id="UP000278351"/>
    </source>
</evidence>
<dbReference type="RefSeq" id="WP_123849326.1">
    <property type="nucleotide sequence ID" value="NZ_RPDH01000003.1"/>
</dbReference>
<accession>A0A3N4PMX7</accession>
<sequence>MLFFRFFRNRDKYTRPSIALATLVERRAEEFIAFYKERFGYRLNYQPGSLGILDVILSEARYSALSGEWKQWLAVHAGAYFFRVASQRFHEWPQQYLWYHPLEQPVLVMGAPVFRISLLAQQAVLQRLEGKDDSALPQLFAKFERAVLPAVKGDDLLFM</sequence>
<name>A0A3N4PMX7_9BACT</name>
<keyword evidence="2" id="KW-1185">Reference proteome</keyword>
<dbReference type="OrthoDB" id="8850210at2"/>
<organism evidence="1 2">
    <name type="scientific">Chitinophaga lutea</name>
    <dbReference type="NCBI Taxonomy" id="2488634"/>
    <lineage>
        <taxon>Bacteria</taxon>
        <taxon>Pseudomonadati</taxon>
        <taxon>Bacteroidota</taxon>
        <taxon>Chitinophagia</taxon>
        <taxon>Chitinophagales</taxon>
        <taxon>Chitinophagaceae</taxon>
        <taxon>Chitinophaga</taxon>
    </lineage>
</organism>